<accession>A0AAV0NN18</accession>
<protein>
    <submittedName>
        <fullName evidence="2">Uncharacterized protein</fullName>
    </submittedName>
</protein>
<feature type="compositionally biased region" description="Low complexity" evidence="1">
    <location>
        <begin position="14"/>
        <end position="26"/>
    </location>
</feature>
<proteinExistence type="predicted"/>
<comment type="caution">
    <text evidence="2">The sequence shown here is derived from an EMBL/GenBank/DDBJ whole genome shotgun (WGS) entry which is preliminary data.</text>
</comment>
<gene>
    <name evidence="2" type="ORF">LITE_LOCUS34261</name>
</gene>
<feature type="region of interest" description="Disordered" evidence="1">
    <location>
        <begin position="1"/>
        <end position="46"/>
    </location>
</feature>
<organism evidence="2 3">
    <name type="scientific">Linum tenue</name>
    <dbReference type="NCBI Taxonomy" id="586396"/>
    <lineage>
        <taxon>Eukaryota</taxon>
        <taxon>Viridiplantae</taxon>
        <taxon>Streptophyta</taxon>
        <taxon>Embryophyta</taxon>
        <taxon>Tracheophyta</taxon>
        <taxon>Spermatophyta</taxon>
        <taxon>Magnoliopsida</taxon>
        <taxon>eudicotyledons</taxon>
        <taxon>Gunneridae</taxon>
        <taxon>Pentapetalae</taxon>
        <taxon>rosids</taxon>
        <taxon>fabids</taxon>
        <taxon>Malpighiales</taxon>
        <taxon>Linaceae</taxon>
        <taxon>Linum</taxon>
    </lineage>
</organism>
<reference evidence="2" key="1">
    <citation type="submission" date="2022-08" db="EMBL/GenBank/DDBJ databases">
        <authorList>
            <person name="Gutierrez-Valencia J."/>
        </authorList>
    </citation>
    <scope>NUCLEOTIDE SEQUENCE</scope>
</reference>
<evidence type="ECO:0000256" key="1">
    <source>
        <dbReference type="SAM" id="MobiDB-lite"/>
    </source>
</evidence>
<name>A0AAV0NN18_9ROSI</name>
<evidence type="ECO:0000313" key="3">
    <source>
        <dbReference type="Proteomes" id="UP001154282"/>
    </source>
</evidence>
<sequence length="128" mass="13980">MPKPQQHQPVIVVDAPAAANDNADTSAGGGGESEPSPLPFGAKRPLKSDVWPHFTRFLYVPAPHTSEKLASVLREALMSWNVDYAGKADIQGLETCFSAMTMEDPSCEEFKKEDFQGSQSRTLLDIED</sequence>
<evidence type="ECO:0000313" key="2">
    <source>
        <dbReference type="EMBL" id="CAI0459969.1"/>
    </source>
</evidence>
<feature type="region of interest" description="Disordered" evidence="1">
    <location>
        <begin position="109"/>
        <end position="128"/>
    </location>
</feature>
<dbReference type="Proteomes" id="UP001154282">
    <property type="component" value="Unassembled WGS sequence"/>
</dbReference>
<dbReference type="EMBL" id="CAMGYJ010000008">
    <property type="protein sequence ID" value="CAI0459969.1"/>
    <property type="molecule type" value="Genomic_DNA"/>
</dbReference>
<dbReference type="AlphaFoldDB" id="A0AAV0NN18"/>
<keyword evidence="3" id="KW-1185">Reference proteome</keyword>